<dbReference type="Proteomes" id="UP000053268">
    <property type="component" value="Unassembled WGS sequence"/>
</dbReference>
<dbReference type="GO" id="GO:0071949">
    <property type="term" value="F:FAD binding"/>
    <property type="evidence" value="ECO:0007669"/>
    <property type="project" value="InterPro"/>
</dbReference>
<dbReference type="Gene3D" id="3.30.70.2740">
    <property type="match status" value="1"/>
</dbReference>
<proteinExistence type="inferred from homology"/>
<sequence length="514" mass="57033">MRFSFAIQTLSSDIPSKSIKKSEMKIYGVYYSQLIFLNYVLEKYKVIRKQFGNIQPSDIDYFKTILSEDRVLTDENDVLPFNIDWIKNCRGQSKLVLKPKSTEEVSRIMRYCNEKRLAVCPQGGNTGLVGGSVPVFDEIVLSFMLMNKIISLDELSGALVCETGCVLENLDSYVRERNLIMPLDLGAKGSCHIGGNVSTNAGGLRLLRYGNLHGSVLGVEAVKADGTVIDCLKTLKKDNTGYHLKHLFIGSEGTLGVVTKVAIHCPALPKAVSLGFFGVENFEIVLRLYASAKSSLGEILSAFEMADNDSISSTVQNLKLPNPISDYPFYVLVETSGSDETHDAEKLTRFLDKEMESGLIIDGTVTSEPAKMQTIWNLRESIAGAGLIDGYVFKYDVSIPLANYYSLVPLLRQKLGSKAIKVYGYGHVGDGNIHINVTVPKYDQEVCSMLEPYIFEEVAKLNGSISAEHGVGFRKPHYIHYSKDVTAIHLMKQLKQLMDPNHILNPYKVLPELT</sequence>
<dbReference type="Pfam" id="PF02913">
    <property type="entry name" value="FAD-oxidase_C"/>
    <property type="match status" value="1"/>
</dbReference>
<keyword evidence="6" id="KW-0274">FAD</keyword>
<evidence type="ECO:0000256" key="2">
    <source>
        <dbReference type="ARBA" id="ARBA00004275"/>
    </source>
</evidence>
<evidence type="ECO:0000256" key="10">
    <source>
        <dbReference type="ARBA" id="ARBA00039639"/>
    </source>
</evidence>
<dbReference type="PANTHER" id="PTHR43716:SF1">
    <property type="entry name" value="D-2-HYDROXYGLUTARATE DEHYDROGENASE, MITOCHONDRIAL"/>
    <property type="match status" value="1"/>
</dbReference>
<dbReference type="InterPro" id="IPR016171">
    <property type="entry name" value="Vanillyl_alc_oxidase_C-sub2"/>
</dbReference>
<dbReference type="Gene3D" id="1.10.45.10">
    <property type="entry name" value="Vanillyl-alcohol Oxidase, Chain A, domain 4"/>
    <property type="match status" value="1"/>
</dbReference>
<dbReference type="InterPro" id="IPR016164">
    <property type="entry name" value="FAD-linked_Oxase-like_C"/>
</dbReference>
<dbReference type="FunFam" id="3.30.70.2740:FF:000002">
    <property type="entry name" value="D-2-hydroxyglutarate dehydrogenase mitochondrial"/>
    <property type="match status" value="1"/>
</dbReference>
<comment type="similarity">
    <text evidence="3">Belongs to the FAD-binding oxidoreductase/transferase type 4 family.</text>
</comment>
<organism evidence="14 15">
    <name type="scientific">Papilio xuthus</name>
    <name type="common">Asian swallowtail butterfly</name>
    <dbReference type="NCBI Taxonomy" id="66420"/>
    <lineage>
        <taxon>Eukaryota</taxon>
        <taxon>Metazoa</taxon>
        <taxon>Ecdysozoa</taxon>
        <taxon>Arthropoda</taxon>
        <taxon>Hexapoda</taxon>
        <taxon>Insecta</taxon>
        <taxon>Pterygota</taxon>
        <taxon>Neoptera</taxon>
        <taxon>Endopterygota</taxon>
        <taxon>Lepidoptera</taxon>
        <taxon>Glossata</taxon>
        <taxon>Ditrysia</taxon>
        <taxon>Papilionoidea</taxon>
        <taxon>Papilionidae</taxon>
        <taxon>Papilioninae</taxon>
        <taxon>Papilio</taxon>
    </lineage>
</organism>
<comment type="subunit">
    <text evidence="4">Homodimer.</text>
</comment>
<comment type="cofactor">
    <cofactor evidence="1">
        <name>FAD</name>
        <dbReference type="ChEBI" id="CHEBI:57692"/>
    </cofactor>
</comment>
<evidence type="ECO:0000313" key="15">
    <source>
        <dbReference type="Proteomes" id="UP000053268"/>
    </source>
</evidence>
<dbReference type="SUPFAM" id="SSF56176">
    <property type="entry name" value="FAD-binding/transporter-associated domain-like"/>
    <property type="match status" value="1"/>
</dbReference>
<dbReference type="EC" id="1.1.99.39" evidence="9"/>
<dbReference type="FunFam" id="1.10.45.10:FF:000001">
    <property type="entry name" value="D-lactate dehydrogenase mitochondrial"/>
    <property type="match status" value="1"/>
</dbReference>
<dbReference type="InterPro" id="IPR036318">
    <property type="entry name" value="FAD-bd_PCMH-like_sf"/>
</dbReference>
<dbReference type="STRING" id="66420.A0A194PX94"/>
<evidence type="ECO:0000313" key="14">
    <source>
        <dbReference type="EMBL" id="KPI97971.1"/>
    </source>
</evidence>
<evidence type="ECO:0000256" key="11">
    <source>
        <dbReference type="ARBA" id="ARBA00045410"/>
    </source>
</evidence>
<evidence type="ECO:0000256" key="5">
    <source>
        <dbReference type="ARBA" id="ARBA00022630"/>
    </source>
</evidence>
<dbReference type="InterPro" id="IPR016166">
    <property type="entry name" value="FAD-bd_PCMH"/>
</dbReference>
<dbReference type="Gene3D" id="3.30.70.2190">
    <property type="match status" value="1"/>
</dbReference>
<protein>
    <recommendedName>
        <fullName evidence="10">D-2-hydroxyglutarate dehydrogenase, mitochondrial</fullName>
        <ecNumber evidence="9">1.1.99.39</ecNumber>
    </recommendedName>
</protein>
<accession>A0A194PX94</accession>
<evidence type="ECO:0000256" key="6">
    <source>
        <dbReference type="ARBA" id="ARBA00022827"/>
    </source>
</evidence>
<dbReference type="FunFam" id="3.30.465.10:FF:000001">
    <property type="entry name" value="D-2-hydroxyglutarate dehydrogenase, mitochondrial"/>
    <property type="match status" value="1"/>
</dbReference>
<dbReference type="AlphaFoldDB" id="A0A194PX94"/>
<dbReference type="GO" id="GO:0005739">
    <property type="term" value="C:mitochondrion"/>
    <property type="evidence" value="ECO:0007669"/>
    <property type="project" value="TreeGrafter"/>
</dbReference>
<dbReference type="FunFam" id="3.30.43.10:FF:000002">
    <property type="entry name" value="D-2-hydroxyglutarate dehydrogenase, mitochondrial"/>
    <property type="match status" value="1"/>
</dbReference>
<keyword evidence="8" id="KW-0576">Peroxisome</keyword>
<dbReference type="EMBL" id="KQ459586">
    <property type="protein sequence ID" value="KPI97971.1"/>
    <property type="molecule type" value="Genomic_DNA"/>
</dbReference>
<dbReference type="PANTHER" id="PTHR43716">
    <property type="entry name" value="D-2-HYDROXYGLUTARATE DEHYDROGENASE, MITOCHONDRIAL"/>
    <property type="match status" value="1"/>
</dbReference>
<comment type="subcellular location">
    <subcellularLocation>
        <location evidence="2">Peroxisome</location>
    </subcellularLocation>
</comment>
<gene>
    <name evidence="14" type="ORF">RR46_11092</name>
</gene>
<dbReference type="InterPro" id="IPR006094">
    <property type="entry name" value="Oxid_FAD_bind_N"/>
</dbReference>
<dbReference type="GO" id="GO:0051990">
    <property type="term" value="F:(R)-2-hydroxyglutarate dehydrogenase activity"/>
    <property type="evidence" value="ECO:0007669"/>
    <property type="project" value="UniProtKB-EC"/>
</dbReference>
<keyword evidence="7" id="KW-0560">Oxidoreductase</keyword>
<comment type="function">
    <text evidence="11">Catalyzes the oxidation of D-2-hydroxyglutarate (D-2-HG) to alpha-ketoglutarate. Also catalyzes the oxidation of other D-2-hydroxyacids, such as D-malate (D-MAL) and D-lactate (D-LAC). Exhibits high activities towards D-2-HG and D-MAL but a very weak activity towards D-LAC.</text>
</comment>
<dbReference type="PROSITE" id="PS51387">
    <property type="entry name" value="FAD_PCMH"/>
    <property type="match status" value="1"/>
</dbReference>
<dbReference type="InterPro" id="IPR051264">
    <property type="entry name" value="FAD-oxidored/transferase_4"/>
</dbReference>
<dbReference type="InterPro" id="IPR004113">
    <property type="entry name" value="FAD-bd_oxidored_4_C"/>
</dbReference>
<evidence type="ECO:0000256" key="7">
    <source>
        <dbReference type="ARBA" id="ARBA00023002"/>
    </source>
</evidence>
<dbReference type="GO" id="GO:0005777">
    <property type="term" value="C:peroxisome"/>
    <property type="evidence" value="ECO:0007669"/>
    <property type="project" value="UniProtKB-SubCell"/>
</dbReference>
<comment type="catalytic activity">
    <reaction evidence="12">
        <text>(R)-malate + A = oxaloacetate + AH2</text>
        <dbReference type="Rhea" id="RHEA:67460"/>
        <dbReference type="ChEBI" id="CHEBI:13193"/>
        <dbReference type="ChEBI" id="CHEBI:15588"/>
        <dbReference type="ChEBI" id="CHEBI:16452"/>
        <dbReference type="ChEBI" id="CHEBI:17499"/>
    </reaction>
    <physiologicalReaction direction="left-to-right" evidence="12">
        <dbReference type="Rhea" id="RHEA:67461"/>
    </physiologicalReaction>
</comment>
<feature type="domain" description="FAD-binding PCMH-type" evidence="13">
    <location>
        <begin position="89"/>
        <end position="268"/>
    </location>
</feature>
<dbReference type="Gene3D" id="3.30.465.10">
    <property type="match status" value="1"/>
</dbReference>
<name>A0A194PX94_PAPXU</name>
<keyword evidence="5" id="KW-0285">Flavoprotein</keyword>
<dbReference type="InterPro" id="IPR016169">
    <property type="entry name" value="FAD-bd_PCMH_sub2"/>
</dbReference>
<evidence type="ECO:0000256" key="12">
    <source>
        <dbReference type="ARBA" id="ARBA00049267"/>
    </source>
</evidence>
<dbReference type="Pfam" id="PF01565">
    <property type="entry name" value="FAD_binding_4"/>
    <property type="match status" value="1"/>
</dbReference>
<evidence type="ECO:0000256" key="9">
    <source>
        <dbReference type="ARBA" id="ARBA00039003"/>
    </source>
</evidence>
<evidence type="ECO:0000256" key="3">
    <source>
        <dbReference type="ARBA" id="ARBA00008000"/>
    </source>
</evidence>
<dbReference type="SUPFAM" id="SSF55103">
    <property type="entry name" value="FAD-linked oxidases, C-terminal domain"/>
    <property type="match status" value="1"/>
</dbReference>
<evidence type="ECO:0000259" key="13">
    <source>
        <dbReference type="PROSITE" id="PS51387"/>
    </source>
</evidence>
<dbReference type="Gene3D" id="3.30.43.10">
    <property type="entry name" value="Uridine Diphospho-n-acetylenolpyruvylglucosamine Reductase, domain 2"/>
    <property type="match status" value="1"/>
</dbReference>
<reference evidence="14 15" key="1">
    <citation type="journal article" date="2015" name="Nat. Commun.">
        <title>Outbred genome sequencing and CRISPR/Cas9 gene editing in butterflies.</title>
        <authorList>
            <person name="Li X."/>
            <person name="Fan D."/>
            <person name="Zhang W."/>
            <person name="Liu G."/>
            <person name="Zhang L."/>
            <person name="Zhao L."/>
            <person name="Fang X."/>
            <person name="Chen L."/>
            <person name="Dong Y."/>
            <person name="Chen Y."/>
            <person name="Ding Y."/>
            <person name="Zhao R."/>
            <person name="Feng M."/>
            <person name="Zhu Y."/>
            <person name="Feng Y."/>
            <person name="Jiang X."/>
            <person name="Zhu D."/>
            <person name="Xiang H."/>
            <person name="Feng X."/>
            <person name="Li S."/>
            <person name="Wang J."/>
            <person name="Zhang G."/>
            <person name="Kronforst M.R."/>
            <person name="Wang W."/>
        </authorList>
    </citation>
    <scope>NUCLEOTIDE SEQUENCE [LARGE SCALE GENOMIC DNA]</scope>
    <source>
        <strain evidence="14">Ya'a_city_454_Px</strain>
        <tissue evidence="14">Whole body</tissue>
    </source>
</reference>
<dbReference type="InterPro" id="IPR016167">
    <property type="entry name" value="FAD-bd_PCMH_sub1"/>
</dbReference>
<evidence type="ECO:0000256" key="4">
    <source>
        <dbReference type="ARBA" id="ARBA00011738"/>
    </source>
</evidence>
<evidence type="ECO:0000256" key="8">
    <source>
        <dbReference type="ARBA" id="ARBA00023140"/>
    </source>
</evidence>
<keyword evidence="15" id="KW-1185">Reference proteome</keyword>
<evidence type="ECO:0000256" key="1">
    <source>
        <dbReference type="ARBA" id="ARBA00001974"/>
    </source>
</evidence>
<dbReference type="FunFam" id="3.30.70.2190:FF:000001">
    <property type="entry name" value="D-2-hydroxyglutarate dehydrogenase mitochondrial"/>
    <property type="match status" value="1"/>
</dbReference>